<organism evidence="1 2">
    <name type="scientific">Caenorhabditis tropicalis</name>
    <dbReference type="NCBI Taxonomy" id="1561998"/>
    <lineage>
        <taxon>Eukaryota</taxon>
        <taxon>Metazoa</taxon>
        <taxon>Ecdysozoa</taxon>
        <taxon>Nematoda</taxon>
        <taxon>Chromadorea</taxon>
        <taxon>Rhabditida</taxon>
        <taxon>Rhabditina</taxon>
        <taxon>Rhabditomorpha</taxon>
        <taxon>Rhabditoidea</taxon>
        <taxon>Rhabditidae</taxon>
        <taxon>Peloderinae</taxon>
        <taxon>Caenorhabditis</taxon>
    </lineage>
</organism>
<dbReference type="STRING" id="1561998.A0A1I7TIQ0"/>
<reference evidence="2" key="1">
    <citation type="submission" date="2016-11" db="UniProtKB">
        <authorList>
            <consortium name="WormBaseParasite"/>
        </authorList>
    </citation>
    <scope>IDENTIFICATION</scope>
</reference>
<evidence type="ECO:0000313" key="1">
    <source>
        <dbReference type="Proteomes" id="UP000095282"/>
    </source>
</evidence>
<protein>
    <submittedName>
        <fullName evidence="2">Reverse transcriptase domain-containing protein</fullName>
    </submittedName>
</protein>
<evidence type="ECO:0000313" key="2">
    <source>
        <dbReference type="WBParaSite" id="Csp11.Scaffold624.g6323.t3"/>
    </source>
</evidence>
<dbReference type="Proteomes" id="UP000095282">
    <property type="component" value="Unplaced"/>
</dbReference>
<keyword evidence="1" id="KW-1185">Reference proteome</keyword>
<dbReference type="AlphaFoldDB" id="A0A1I7TIQ0"/>
<sequence>MKTLSNMSRDEESDLLVIAQDAMSNKFSKLPMLIERPKCITDADRFPLDVNTVQVSRQYGSYIQLDILDTHFTGPSEYTNYDYILLNGLYPHDSSFNASLIIDTLTKVIILIITSPHFLSGNKSTIPSDNHLRLSEE</sequence>
<dbReference type="WBParaSite" id="Csp11.Scaffold624.g6323.t3">
    <property type="protein sequence ID" value="Csp11.Scaffold624.g6323.t3"/>
    <property type="gene ID" value="Csp11.Scaffold624.g6323"/>
</dbReference>
<proteinExistence type="predicted"/>
<accession>A0A1I7TIQ0</accession>
<name>A0A1I7TIQ0_9PELO</name>